<dbReference type="SMART" id="SM00388">
    <property type="entry name" value="HisKA"/>
    <property type="match status" value="1"/>
</dbReference>
<dbReference type="SMART" id="SM00387">
    <property type="entry name" value="HATPase_c"/>
    <property type="match status" value="1"/>
</dbReference>
<dbReference type="SUPFAM" id="SSF55874">
    <property type="entry name" value="ATPase domain of HSP90 chaperone/DNA topoisomerase II/histidine kinase"/>
    <property type="match status" value="1"/>
</dbReference>
<accession>A0A9D1RWL5</accession>
<evidence type="ECO:0000256" key="2">
    <source>
        <dbReference type="ARBA" id="ARBA00012438"/>
    </source>
</evidence>
<keyword evidence="5 8" id="KW-0418">Kinase</keyword>
<dbReference type="InterPro" id="IPR050736">
    <property type="entry name" value="Sensor_HK_Regulatory"/>
</dbReference>
<evidence type="ECO:0000256" key="3">
    <source>
        <dbReference type="ARBA" id="ARBA00022553"/>
    </source>
</evidence>
<dbReference type="InterPro" id="IPR036097">
    <property type="entry name" value="HisK_dim/P_sf"/>
</dbReference>
<dbReference type="PROSITE" id="PS50109">
    <property type="entry name" value="HIS_KIN"/>
    <property type="match status" value="1"/>
</dbReference>
<comment type="catalytic activity">
    <reaction evidence="1">
        <text>ATP + protein L-histidine = ADP + protein N-phospho-L-histidine.</text>
        <dbReference type="EC" id="2.7.13.3"/>
    </reaction>
</comment>
<evidence type="ECO:0000313" key="8">
    <source>
        <dbReference type="EMBL" id="HIW94106.1"/>
    </source>
</evidence>
<feature type="domain" description="Histidine kinase" evidence="7">
    <location>
        <begin position="88"/>
        <end position="292"/>
    </location>
</feature>
<dbReference type="CDD" id="cd00075">
    <property type="entry name" value="HATPase"/>
    <property type="match status" value="1"/>
</dbReference>
<dbReference type="PANTHER" id="PTHR43711:SF1">
    <property type="entry name" value="HISTIDINE KINASE 1"/>
    <property type="match status" value="1"/>
</dbReference>
<dbReference type="InterPro" id="IPR005467">
    <property type="entry name" value="His_kinase_dom"/>
</dbReference>
<dbReference type="PRINTS" id="PR00344">
    <property type="entry name" value="BCTRLSENSOR"/>
</dbReference>
<reference evidence="8" key="1">
    <citation type="journal article" date="2021" name="PeerJ">
        <title>Extensive microbial diversity within the chicken gut microbiome revealed by metagenomics and culture.</title>
        <authorList>
            <person name="Gilroy R."/>
            <person name="Ravi A."/>
            <person name="Getino M."/>
            <person name="Pursley I."/>
            <person name="Horton D.L."/>
            <person name="Alikhan N.F."/>
            <person name="Baker D."/>
            <person name="Gharbi K."/>
            <person name="Hall N."/>
            <person name="Watson M."/>
            <person name="Adriaenssens E.M."/>
            <person name="Foster-Nyarko E."/>
            <person name="Jarju S."/>
            <person name="Secka A."/>
            <person name="Antonio M."/>
            <person name="Oren A."/>
            <person name="Chaudhuri R.R."/>
            <person name="La Ragione R."/>
            <person name="Hildebrand F."/>
            <person name="Pallen M.J."/>
        </authorList>
    </citation>
    <scope>NUCLEOTIDE SEQUENCE</scope>
    <source>
        <strain evidence="8">ChiGjej6B6-1540</strain>
    </source>
</reference>
<dbReference type="SUPFAM" id="SSF47384">
    <property type="entry name" value="Homodimeric domain of signal transducing histidine kinase"/>
    <property type="match status" value="1"/>
</dbReference>
<name>A0A9D1RWL5_9FIRM</name>
<dbReference type="InterPro" id="IPR003594">
    <property type="entry name" value="HATPase_dom"/>
</dbReference>
<dbReference type="InterPro" id="IPR003661">
    <property type="entry name" value="HisK_dim/P_dom"/>
</dbReference>
<dbReference type="PANTHER" id="PTHR43711">
    <property type="entry name" value="TWO-COMPONENT HISTIDINE KINASE"/>
    <property type="match status" value="1"/>
</dbReference>
<dbReference type="Pfam" id="PF00512">
    <property type="entry name" value="HisKA"/>
    <property type="match status" value="1"/>
</dbReference>
<evidence type="ECO:0000256" key="1">
    <source>
        <dbReference type="ARBA" id="ARBA00000085"/>
    </source>
</evidence>
<proteinExistence type="predicted"/>
<dbReference type="GO" id="GO:0000155">
    <property type="term" value="F:phosphorelay sensor kinase activity"/>
    <property type="evidence" value="ECO:0007669"/>
    <property type="project" value="InterPro"/>
</dbReference>
<evidence type="ECO:0000259" key="7">
    <source>
        <dbReference type="PROSITE" id="PS50109"/>
    </source>
</evidence>
<dbReference type="EC" id="2.7.13.3" evidence="2"/>
<protein>
    <recommendedName>
        <fullName evidence="2">histidine kinase</fullName>
        <ecNumber evidence="2">2.7.13.3</ecNumber>
    </recommendedName>
</protein>
<dbReference type="InterPro" id="IPR004358">
    <property type="entry name" value="Sig_transdc_His_kin-like_C"/>
</dbReference>
<evidence type="ECO:0000256" key="4">
    <source>
        <dbReference type="ARBA" id="ARBA00022679"/>
    </source>
</evidence>
<keyword evidence="6" id="KW-0902">Two-component regulatory system</keyword>
<dbReference type="InterPro" id="IPR036890">
    <property type="entry name" value="HATPase_C_sf"/>
</dbReference>
<dbReference type="CDD" id="cd00082">
    <property type="entry name" value="HisKA"/>
    <property type="match status" value="1"/>
</dbReference>
<evidence type="ECO:0000313" key="9">
    <source>
        <dbReference type="Proteomes" id="UP000824192"/>
    </source>
</evidence>
<dbReference type="Pfam" id="PF02518">
    <property type="entry name" value="HATPase_c"/>
    <property type="match status" value="1"/>
</dbReference>
<keyword evidence="4" id="KW-0808">Transferase</keyword>
<dbReference type="EMBL" id="DXGA01000127">
    <property type="protein sequence ID" value="HIW94106.1"/>
    <property type="molecule type" value="Genomic_DNA"/>
</dbReference>
<sequence length="300" mass="33569">MVVVCILLGLISVVLGLRVWTQDRALRAAAEQLRALGEKECGGRIRMAVPNAAAEELLAEVNRLLALRMEDRAEGRAREKELRRQISNVSHDLRTPLTSILGYLQLLEDDTLSPEDRKTYLGVVGSRAQALQRLITSFYDLSRLEGGEFPLEKERVDLRGVLAELLASFYQDFTDAGFDMRVDLDEHVPAVCADPGGALRVMTNLLRNALDHGQSPMTIRLYAEGERVVSHFTNAAPYLTPEDAQHVFDRFFTSDKMRTGRNTGLGLAIVKTLAEQMGVEVRTELADGNFAIALFWRKWQ</sequence>
<keyword evidence="3" id="KW-0597">Phosphoprotein</keyword>
<evidence type="ECO:0000256" key="5">
    <source>
        <dbReference type="ARBA" id="ARBA00022777"/>
    </source>
</evidence>
<reference evidence="8" key="2">
    <citation type="submission" date="2021-04" db="EMBL/GenBank/DDBJ databases">
        <authorList>
            <person name="Gilroy R."/>
        </authorList>
    </citation>
    <scope>NUCLEOTIDE SEQUENCE</scope>
    <source>
        <strain evidence="8">ChiGjej6B6-1540</strain>
    </source>
</reference>
<comment type="caution">
    <text evidence="8">The sequence shown here is derived from an EMBL/GenBank/DDBJ whole genome shotgun (WGS) entry which is preliminary data.</text>
</comment>
<dbReference type="Gene3D" id="1.10.287.130">
    <property type="match status" value="1"/>
</dbReference>
<dbReference type="AlphaFoldDB" id="A0A9D1RWL5"/>
<gene>
    <name evidence="8" type="ORF">H9868_06145</name>
</gene>
<dbReference type="Proteomes" id="UP000824192">
    <property type="component" value="Unassembled WGS sequence"/>
</dbReference>
<dbReference type="Gene3D" id="3.30.565.10">
    <property type="entry name" value="Histidine kinase-like ATPase, C-terminal domain"/>
    <property type="match status" value="1"/>
</dbReference>
<organism evidence="8 9">
    <name type="scientific">Candidatus Flavonifractor merdipullorum</name>
    <dbReference type="NCBI Taxonomy" id="2838590"/>
    <lineage>
        <taxon>Bacteria</taxon>
        <taxon>Bacillati</taxon>
        <taxon>Bacillota</taxon>
        <taxon>Clostridia</taxon>
        <taxon>Eubacteriales</taxon>
        <taxon>Oscillospiraceae</taxon>
        <taxon>Flavonifractor</taxon>
    </lineage>
</organism>
<evidence type="ECO:0000256" key="6">
    <source>
        <dbReference type="ARBA" id="ARBA00023012"/>
    </source>
</evidence>